<proteinExistence type="predicted"/>
<protein>
    <submittedName>
        <fullName evidence="3">Uncharacterized protein</fullName>
    </submittedName>
</protein>
<feature type="transmembrane region" description="Helical" evidence="1">
    <location>
        <begin position="27"/>
        <end position="46"/>
    </location>
</feature>
<feature type="chain" id="PRO_5040113561" evidence="2">
    <location>
        <begin position="18"/>
        <end position="54"/>
    </location>
</feature>
<feature type="non-terminal residue" evidence="3">
    <location>
        <position position="54"/>
    </location>
</feature>
<keyword evidence="4" id="KW-1185">Reference proteome</keyword>
<dbReference type="AlphaFoldDB" id="A0A9P6NB49"/>
<keyword evidence="1" id="KW-0472">Membrane</keyword>
<dbReference type="EMBL" id="MU167322">
    <property type="protein sequence ID" value="KAG0143336.1"/>
    <property type="molecule type" value="Genomic_DNA"/>
</dbReference>
<evidence type="ECO:0000256" key="1">
    <source>
        <dbReference type="SAM" id="Phobius"/>
    </source>
</evidence>
<evidence type="ECO:0000313" key="4">
    <source>
        <dbReference type="Proteomes" id="UP000886653"/>
    </source>
</evidence>
<reference evidence="3" key="1">
    <citation type="submission" date="2013-11" db="EMBL/GenBank/DDBJ databases">
        <title>Genome sequence of the fusiform rust pathogen reveals effectors for host alternation and coevolution with pine.</title>
        <authorList>
            <consortium name="DOE Joint Genome Institute"/>
            <person name="Smith K."/>
            <person name="Pendleton A."/>
            <person name="Kubisiak T."/>
            <person name="Anderson C."/>
            <person name="Salamov A."/>
            <person name="Aerts A."/>
            <person name="Riley R."/>
            <person name="Clum A."/>
            <person name="Lindquist E."/>
            <person name="Ence D."/>
            <person name="Campbell M."/>
            <person name="Kronenberg Z."/>
            <person name="Feau N."/>
            <person name="Dhillon B."/>
            <person name="Hamelin R."/>
            <person name="Burleigh J."/>
            <person name="Smith J."/>
            <person name="Yandell M."/>
            <person name="Nelson C."/>
            <person name="Grigoriev I."/>
            <person name="Davis J."/>
        </authorList>
    </citation>
    <scope>NUCLEOTIDE SEQUENCE</scope>
    <source>
        <strain evidence="3">G11</strain>
    </source>
</reference>
<comment type="caution">
    <text evidence="3">The sequence shown here is derived from an EMBL/GenBank/DDBJ whole genome shotgun (WGS) entry which is preliminary data.</text>
</comment>
<dbReference type="Proteomes" id="UP000886653">
    <property type="component" value="Unassembled WGS sequence"/>
</dbReference>
<sequence length="54" mass="5707">MPLNSLILPLLLGKSLPFLPPMFPVSVLSQLAVGSATISVGLSKLAPLRHRCVL</sequence>
<name>A0A9P6NB49_9BASI</name>
<organism evidence="3 4">
    <name type="scientific">Cronartium quercuum f. sp. fusiforme G11</name>
    <dbReference type="NCBI Taxonomy" id="708437"/>
    <lineage>
        <taxon>Eukaryota</taxon>
        <taxon>Fungi</taxon>
        <taxon>Dikarya</taxon>
        <taxon>Basidiomycota</taxon>
        <taxon>Pucciniomycotina</taxon>
        <taxon>Pucciniomycetes</taxon>
        <taxon>Pucciniales</taxon>
        <taxon>Coleosporiaceae</taxon>
        <taxon>Cronartium</taxon>
    </lineage>
</organism>
<keyword evidence="1" id="KW-1133">Transmembrane helix</keyword>
<evidence type="ECO:0000256" key="2">
    <source>
        <dbReference type="SAM" id="SignalP"/>
    </source>
</evidence>
<feature type="signal peptide" evidence="2">
    <location>
        <begin position="1"/>
        <end position="17"/>
    </location>
</feature>
<keyword evidence="1" id="KW-0812">Transmembrane</keyword>
<evidence type="ECO:0000313" key="3">
    <source>
        <dbReference type="EMBL" id="KAG0143336.1"/>
    </source>
</evidence>
<keyword evidence="2" id="KW-0732">Signal</keyword>
<accession>A0A9P6NB49</accession>
<gene>
    <name evidence="3" type="ORF">CROQUDRAFT_661411</name>
</gene>